<name>A0A1W1C7B4_9ZZZZ</name>
<evidence type="ECO:0000256" key="2">
    <source>
        <dbReference type="ARBA" id="ARBA00022741"/>
    </source>
</evidence>
<dbReference type="NCBIfam" id="TIGR02727">
    <property type="entry name" value="MTHFS_bact"/>
    <property type="match status" value="1"/>
</dbReference>
<reference evidence="4" key="1">
    <citation type="submission" date="2016-10" db="EMBL/GenBank/DDBJ databases">
        <authorList>
            <person name="de Groot N.N."/>
        </authorList>
    </citation>
    <scope>NUCLEOTIDE SEQUENCE</scope>
</reference>
<keyword evidence="2" id="KW-0547">Nucleotide-binding</keyword>
<comment type="similarity">
    <text evidence="1">Belongs to the 5-formyltetrahydrofolate cyclo-ligase family.</text>
</comment>
<dbReference type="Pfam" id="PF01812">
    <property type="entry name" value="5-FTHF_cyc-lig"/>
    <property type="match status" value="1"/>
</dbReference>
<evidence type="ECO:0000256" key="3">
    <source>
        <dbReference type="ARBA" id="ARBA00022840"/>
    </source>
</evidence>
<dbReference type="SUPFAM" id="SSF100950">
    <property type="entry name" value="NagB/RpiA/CoA transferase-like"/>
    <property type="match status" value="1"/>
</dbReference>
<dbReference type="AlphaFoldDB" id="A0A1W1C7B4"/>
<dbReference type="GO" id="GO:0030272">
    <property type="term" value="F:5-formyltetrahydrofolate cyclo-ligase activity"/>
    <property type="evidence" value="ECO:0007669"/>
    <property type="project" value="UniProtKB-EC"/>
</dbReference>
<proteinExistence type="inferred from homology"/>
<dbReference type="Gene3D" id="3.40.50.10420">
    <property type="entry name" value="NagB/RpiA/CoA transferase-like"/>
    <property type="match status" value="1"/>
</dbReference>
<dbReference type="PANTHER" id="PTHR23407">
    <property type="entry name" value="ATPASE INHIBITOR/5-FORMYLTETRAHYDROFOLATE CYCLO-LIGASE"/>
    <property type="match status" value="1"/>
</dbReference>
<dbReference type="EC" id="6.3.3.2" evidence="4"/>
<gene>
    <name evidence="4" type="ORF">MNB_SV-9-1474</name>
</gene>
<accession>A0A1W1C7B4</accession>
<dbReference type="InterPro" id="IPR002698">
    <property type="entry name" value="FTHF_cligase"/>
</dbReference>
<dbReference type="GO" id="GO:0005524">
    <property type="term" value="F:ATP binding"/>
    <property type="evidence" value="ECO:0007669"/>
    <property type="project" value="UniProtKB-KW"/>
</dbReference>
<dbReference type="PIRSF" id="PIRSF006806">
    <property type="entry name" value="FTHF_cligase"/>
    <property type="match status" value="1"/>
</dbReference>
<dbReference type="PANTHER" id="PTHR23407:SF1">
    <property type="entry name" value="5-FORMYLTETRAHYDROFOLATE CYCLO-LIGASE"/>
    <property type="match status" value="1"/>
</dbReference>
<evidence type="ECO:0000313" key="4">
    <source>
        <dbReference type="EMBL" id="SFV61571.1"/>
    </source>
</evidence>
<dbReference type="InterPro" id="IPR037171">
    <property type="entry name" value="NagB/RpiA_transferase-like"/>
</dbReference>
<dbReference type="GO" id="GO:0009396">
    <property type="term" value="P:folic acid-containing compound biosynthetic process"/>
    <property type="evidence" value="ECO:0007669"/>
    <property type="project" value="TreeGrafter"/>
</dbReference>
<evidence type="ECO:0000256" key="1">
    <source>
        <dbReference type="ARBA" id="ARBA00010638"/>
    </source>
</evidence>
<dbReference type="GO" id="GO:0035999">
    <property type="term" value="P:tetrahydrofolate interconversion"/>
    <property type="evidence" value="ECO:0007669"/>
    <property type="project" value="TreeGrafter"/>
</dbReference>
<sequence length="178" mass="21073">MDKNNFRKKCLDKIKKRANRSSIVVDKIICNILYKNIKKRNSKVIMLYIPLKIEVDIKPLILRLRREGRTILVPFMEGESFRLVKYRLPLKRKKFGIKETKYSNQYIKRDIDISIVPILGRDSTNRRVGFGKGMYDRFFDNTKYNIKKVIFISRLNCVSSKVITNSYDIKANLIIYGK</sequence>
<dbReference type="EMBL" id="FPHG01000048">
    <property type="protein sequence ID" value="SFV61571.1"/>
    <property type="molecule type" value="Genomic_DNA"/>
</dbReference>
<keyword evidence="4" id="KW-0436">Ligase</keyword>
<organism evidence="4">
    <name type="scientific">hydrothermal vent metagenome</name>
    <dbReference type="NCBI Taxonomy" id="652676"/>
    <lineage>
        <taxon>unclassified sequences</taxon>
        <taxon>metagenomes</taxon>
        <taxon>ecological metagenomes</taxon>
    </lineage>
</organism>
<keyword evidence="3" id="KW-0067">ATP-binding</keyword>
<protein>
    <submittedName>
        <fullName evidence="4">5-formyltetrahydrofolate cyclo-ligase</fullName>
        <ecNumber evidence="4">6.3.3.2</ecNumber>
    </submittedName>
</protein>
<dbReference type="InterPro" id="IPR024185">
    <property type="entry name" value="FTHF_cligase-like_sf"/>
</dbReference>